<dbReference type="OrthoDB" id="4201131at2"/>
<dbReference type="GO" id="GO:0006352">
    <property type="term" value="P:DNA-templated transcription initiation"/>
    <property type="evidence" value="ECO:0007669"/>
    <property type="project" value="InterPro"/>
</dbReference>
<dbReference type="Proteomes" id="UP000292695">
    <property type="component" value="Unassembled WGS sequence"/>
</dbReference>
<dbReference type="CDD" id="cd06171">
    <property type="entry name" value="Sigma70_r4"/>
    <property type="match status" value="1"/>
</dbReference>
<evidence type="ECO:0000259" key="1">
    <source>
        <dbReference type="Pfam" id="PF04545"/>
    </source>
</evidence>
<gene>
    <name evidence="2" type="ORF">E0H50_37825</name>
</gene>
<dbReference type="InterPro" id="IPR007630">
    <property type="entry name" value="RNA_pol_sigma70_r4"/>
</dbReference>
<feature type="domain" description="RNA polymerase sigma-70 region 4" evidence="1">
    <location>
        <begin position="63"/>
        <end position="102"/>
    </location>
</feature>
<dbReference type="InterPro" id="IPR036388">
    <property type="entry name" value="WH-like_DNA-bd_sf"/>
</dbReference>
<dbReference type="RefSeq" id="WP_131295945.1">
    <property type="nucleotide sequence ID" value="NZ_SJKA01000022.1"/>
</dbReference>
<dbReference type="SUPFAM" id="SSF88659">
    <property type="entry name" value="Sigma3 and sigma4 domains of RNA polymerase sigma factors"/>
    <property type="match status" value="1"/>
</dbReference>
<dbReference type="EMBL" id="SJKA01000022">
    <property type="protein sequence ID" value="TCC19985.1"/>
    <property type="molecule type" value="Genomic_DNA"/>
</dbReference>
<evidence type="ECO:0000313" key="3">
    <source>
        <dbReference type="Proteomes" id="UP000292695"/>
    </source>
</evidence>
<keyword evidence="3" id="KW-1185">Reference proteome</keyword>
<evidence type="ECO:0000313" key="2">
    <source>
        <dbReference type="EMBL" id="TCC19985.1"/>
    </source>
</evidence>
<dbReference type="GO" id="GO:0003700">
    <property type="term" value="F:DNA-binding transcription factor activity"/>
    <property type="evidence" value="ECO:0007669"/>
    <property type="project" value="InterPro"/>
</dbReference>
<accession>A0A4R0I695</accession>
<dbReference type="Pfam" id="PF04545">
    <property type="entry name" value="Sigma70_r4"/>
    <property type="match status" value="1"/>
</dbReference>
<dbReference type="Gene3D" id="1.10.10.10">
    <property type="entry name" value="Winged helix-like DNA-binding domain superfamily/Winged helix DNA-binding domain"/>
    <property type="match status" value="1"/>
</dbReference>
<reference evidence="2 3" key="1">
    <citation type="submission" date="2019-02" db="EMBL/GenBank/DDBJ databases">
        <title>Kribbella capetownensis sp. nov. and Kribbella speibonae sp. nov., isolated from soil.</title>
        <authorList>
            <person name="Curtis S.M."/>
            <person name="Norton I."/>
            <person name="Everest G.J."/>
            <person name="Meyers P.R."/>
        </authorList>
    </citation>
    <scope>NUCLEOTIDE SEQUENCE [LARGE SCALE GENOMIC DNA]</scope>
    <source>
        <strain evidence="2 3">DSM 27082</strain>
    </source>
</reference>
<dbReference type="AlphaFoldDB" id="A0A4R0I695"/>
<protein>
    <recommendedName>
        <fullName evidence="1">RNA polymerase sigma-70 region 4 domain-containing protein</fullName>
    </recommendedName>
</protein>
<comment type="caution">
    <text evidence="2">The sequence shown here is derived from an EMBL/GenBank/DDBJ whole genome shotgun (WGS) entry which is preliminary data.</text>
</comment>
<name>A0A4R0I695_9ACTN</name>
<organism evidence="2 3">
    <name type="scientific">Kribbella sindirgiensis</name>
    <dbReference type="NCBI Taxonomy" id="1124744"/>
    <lineage>
        <taxon>Bacteria</taxon>
        <taxon>Bacillati</taxon>
        <taxon>Actinomycetota</taxon>
        <taxon>Actinomycetes</taxon>
        <taxon>Propionibacteriales</taxon>
        <taxon>Kribbellaceae</taxon>
        <taxon>Kribbella</taxon>
    </lineage>
</organism>
<sequence>MSYDRALVEHLLPTLWDPGAVYGVPVPTAPPADMPKGSTNKKEGNVLFAHLADIRAGWFETDLTDNERRALLLRFGLDWTESEIATNQGTSQSRISVRLYTGVGKIVAQLNGGEFVEDAA</sequence>
<dbReference type="InterPro" id="IPR013324">
    <property type="entry name" value="RNA_pol_sigma_r3/r4-like"/>
</dbReference>
<proteinExistence type="predicted"/>